<evidence type="ECO:0008006" key="2">
    <source>
        <dbReference type="Google" id="ProtNLM"/>
    </source>
</evidence>
<evidence type="ECO:0000313" key="1">
    <source>
        <dbReference type="EMBL" id="HER96386.1"/>
    </source>
</evidence>
<proteinExistence type="predicted"/>
<gene>
    <name evidence="1" type="ORF">ENO59_07700</name>
</gene>
<dbReference type="InterPro" id="IPR039498">
    <property type="entry name" value="NTP_transf_5"/>
</dbReference>
<dbReference type="Gene3D" id="3.30.460.40">
    <property type="match status" value="1"/>
</dbReference>
<dbReference type="AlphaFoldDB" id="A0A7V2B154"/>
<name>A0A7V2B154_RHOMR</name>
<accession>A0A7V2B154</accession>
<reference evidence="1" key="1">
    <citation type="journal article" date="2020" name="mSystems">
        <title>Genome- and Community-Level Interaction Insights into Carbon Utilization and Element Cycling Functions of Hydrothermarchaeota in Hydrothermal Sediment.</title>
        <authorList>
            <person name="Zhou Z."/>
            <person name="Liu Y."/>
            <person name="Xu W."/>
            <person name="Pan J."/>
            <person name="Luo Z.H."/>
            <person name="Li M."/>
        </authorList>
    </citation>
    <scope>NUCLEOTIDE SEQUENCE [LARGE SCALE GENOMIC DNA]</scope>
    <source>
        <strain evidence="1">SpSt-143</strain>
    </source>
</reference>
<protein>
    <recommendedName>
        <fullName evidence="2">Nucleotidyltransferase family protein</fullName>
    </recommendedName>
</protein>
<sequence>MSFVPENPEAQILALAARTTLSKAAAAKLGALLDGPVDWERLYRMAVRHGLVALLYRHILQVRPQVCPPVWRERLAAEARALAVNNLQQTQELLRVVERLEAEGVPVIPFKGPSLAGLIYGDPSARVYIDIDLLVCREDFAKARTVIESLGYAAYRPIRPGEEDAFLKTQLGFEFVHQSGAFVIELHWAFFYTIYDLPFDPQAVWDRHQQTLFAGRPMRTMAPEDLLLYLVIHGNKHRWLKLNWVADVAELIRSYPELDWKFVLAQARQLGVMRVLEIGLVLAGEVLDAPLPETLRQQLAQARAARRMARRAAHQWIFRDDADPKAFWPMFWYHFWERERWQHRWGYLKHNLKLALTPTEKDRAFCRLPSSLSLLYVFVRPVRILLERLQLDVKP</sequence>
<dbReference type="Pfam" id="PF14907">
    <property type="entry name" value="NTP_transf_5"/>
    <property type="match status" value="1"/>
</dbReference>
<dbReference type="SUPFAM" id="SSF81301">
    <property type="entry name" value="Nucleotidyltransferase"/>
    <property type="match status" value="1"/>
</dbReference>
<dbReference type="EMBL" id="DSGB01000005">
    <property type="protein sequence ID" value="HER96386.1"/>
    <property type="molecule type" value="Genomic_DNA"/>
</dbReference>
<dbReference type="InterPro" id="IPR043519">
    <property type="entry name" value="NT_sf"/>
</dbReference>
<organism evidence="1">
    <name type="scientific">Rhodothermus marinus</name>
    <name type="common">Rhodothermus obamensis</name>
    <dbReference type="NCBI Taxonomy" id="29549"/>
    <lineage>
        <taxon>Bacteria</taxon>
        <taxon>Pseudomonadati</taxon>
        <taxon>Rhodothermota</taxon>
        <taxon>Rhodothermia</taxon>
        <taxon>Rhodothermales</taxon>
        <taxon>Rhodothermaceae</taxon>
        <taxon>Rhodothermus</taxon>
    </lineage>
</organism>
<comment type="caution">
    <text evidence="1">The sequence shown here is derived from an EMBL/GenBank/DDBJ whole genome shotgun (WGS) entry which is preliminary data.</text>
</comment>